<evidence type="ECO:0000313" key="3">
    <source>
        <dbReference type="EMBL" id="PIR72626.1"/>
    </source>
</evidence>
<dbReference type="AlphaFoldDB" id="A0A2M6NSJ2"/>
<keyword evidence="1" id="KW-1133">Transmembrane helix</keyword>
<dbReference type="EMBL" id="PFCJ01000006">
    <property type="protein sequence ID" value="PIR72626.1"/>
    <property type="molecule type" value="Genomic_DNA"/>
</dbReference>
<proteinExistence type="predicted"/>
<dbReference type="PANTHER" id="PTHR22916:SF3">
    <property type="entry name" value="UDP-GLCNAC:BETAGAL BETA-1,3-N-ACETYLGLUCOSAMINYLTRANSFERASE-LIKE PROTEIN 1"/>
    <property type="match status" value="1"/>
</dbReference>
<dbReference type="GO" id="GO:0016758">
    <property type="term" value="F:hexosyltransferase activity"/>
    <property type="evidence" value="ECO:0007669"/>
    <property type="project" value="UniProtKB-ARBA"/>
</dbReference>
<evidence type="ECO:0000256" key="1">
    <source>
        <dbReference type="SAM" id="Phobius"/>
    </source>
</evidence>
<accession>A0A2M6NSJ2</accession>
<dbReference type="PANTHER" id="PTHR22916">
    <property type="entry name" value="GLYCOSYLTRANSFERASE"/>
    <property type="match status" value="1"/>
</dbReference>
<evidence type="ECO:0000259" key="2">
    <source>
        <dbReference type="Pfam" id="PF00535"/>
    </source>
</evidence>
<feature type="transmembrane region" description="Helical" evidence="1">
    <location>
        <begin position="236"/>
        <end position="256"/>
    </location>
</feature>
<evidence type="ECO:0000313" key="4">
    <source>
        <dbReference type="Proteomes" id="UP000228756"/>
    </source>
</evidence>
<dbReference type="InterPro" id="IPR001173">
    <property type="entry name" value="Glyco_trans_2-like"/>
</dbReference>
<gene>
    <name evidence="3" type="ORF">COU42_00610</name>
</gene>
<sequence length="272" mass="31705">MKVSIILPTYNRAKLIGRAIQSVLTQSFQDWELIIIDDASTDETPRILDEWKKKDSRIKIIRNNVNSYPDISGTLNKGIKQASGKYIARLDDDDYWISSEKLEKQVQFLESHPDYVLVGTGVIIVDANGKELFRYLKKERDVDIRKGALFANPFSHTTVMFRTNIFRGVGGYGNWEFAEDWELWLKLGTKGKLYNLPEHSVAYLLAGQNKSFIHQRKQAKTILKFISKYKRKYPRFLLAYLLNASIYIYSFLPWWLKKKLHPALSKIKRSSF</sequence>
<keyword evidence="1" id="KW-0472">Membrane</keyword>
<dbReference type="Pfam" id="PF00535">
    <property type="entry name" value="Glycos_transf_2"/>
    <property type="match status" value="1"/>
</dbReference>
<name>A0A2M6NSJ2_9BACT</name>
<feature type="domain" description="Glycosyltransferase 2-like" evidence="2">
    <location>
        <begin position="4"/>
        <end position="134"/>
    </location>
</feature>
<dbReference type="SUPFAM" id="SSF53448">
    <property type="entry name" value="Nucleotide-diphospho-sugar transferases"/>
    <property type="match status" value="1"/>
</dbReference>
<keyword evidence="3" id="KW-0808">Transferase</keyword>
<keyword evidence="1" id="KW-0812">Transmembrane</keyword>
<dbReference type="Gene3D" id="3.90.550.10">
    <property type="entry name" value="Spore Coat Polysaccharide Biosynthesis Protein SpsA, Chain A"/>
    <property type="match status" value="1"/>
</dbReference>
<reference evidence="4" key="1">
    <citation type="submission" date="2017-09" db="EMBL/GenBank/DDBJ databases">
        <title>Depth-based differentiation of microbial function through sediment-hosted aquifers and enrichment of novel symbionts in the deep terrestrial subsurface.</title>
        <authorList>
            <person name="Probst A.J."/>
            <person name="Ladd B."/>
            <person name="Jarett J.K."/>
            <person name="Geller-Mcgrath D.E."/>
            <person name="Sieber C.M.K."/>
            <person name="Emerson J.B."/>
            <person name="Anantharaman K."/>
            <person name="Thomas B.C."/>
            <person name="Malmstrom R."/>
            <person name="Stieglmeier M."/>
            <person name="Klingl A."/>
            <person name="Woyke T."/>
            <person name="Ryan C.M."/>
            <person name="Banfield J.F."/>
        </authorList>
    </citation>
    <scope>NUCLEOTIDE SEQUENCE [LARGE SCALE GENOMIC DNA]</scope>
</reference>
<dbReference type="Proteomes" id="UP000228756">
    <property type="component" value="Unassembled WGS sequence"/>
</dbReference>
<protein>
    <submittedName>
        <fullName evidence="3">Glycosyltransferase family 2 protein</fullName>
    </submittedName>
</protein>
<dbReference type="InterPro" id="IPR029044">
    <property type="entry name" value="Nucleotide-diphossugar_trans"/>
</dbReference>
<comment type="caution">
    <text evidence="3">The sequence shown here is derived from an EMBL/GenBank/DDBJ whole genome shotgun (WGS) entry which is preliminary data.</text>
</comment>
<organism evidence="3 4">
    <name type="scientific">Candidatus Nealsonbacteria bacterium CG10_big_fil_rev_8_21_14_0_10_36_24</name>
    <dbReference type="NCBI Taxonomy" id="1974710"/>
    <lineage>
        <taxon>Bacteria</taxon>
        <taxon>Candidatus Nealsoniibacteriota</taxon>
    </lineage>
</organism>